<name>A0A7K0EFK0_9BACT</name>
<dbReference type="Proteomes" id="UP000441754">
    <property type="component" value="Unassembled WGS sequence"/>
</dbReference>
<protein>
    <recommendedName>
        <fullName evidence="4">Carboxypeptidase regulatory-like domain-containing protein</fullName>
    </recommendedName>
</protein>
<reference evidence="2 3" key="1">
    <citation type="journal article" date="2018" name="Antonie Van Leeuwenhoek">
        <title>Larkinella terrae sp. nov., isolated from soil on Jeju Island, South Korea.</title>
        <authorList>
            <person name="Ten L.N."/>
            <person name="Jeon J."/>
            <person name="Park S.J."/>
            <person name="Park S."/>
            <person name="Lee S.Y."/>
            <person name="Kim M.K."/>
            <person name="Jung H.Y."/>
        </authorList>
    </citation>
    <scope>NUCLEOTIDE SEQUENCE [LARGE SCALE GENOMIC DNA]</scope>
    <source>
        <strain evidence="2 3">KCTC 52001</strain>
    </source>
</reference>
<dbReference type="AlphaFoldDB" id="A0A7K0EFK0"/>
<dbReference type="OrthoDB" id="939978at2"/>
<proteinExistence type="predicted"/>
<comment type="caution">
    <text evidence="2">The sequence shown here is derived from an EMBL/GenBank/DDBJ whole genome shotgun (WGS) entry which is preliminary data.</text>
</comment>
<dbReference type="RefSeq" id="WP_154172966.1">
    <property type="nucleotide sequence ID" value="NZ_WJXZ01000001.1"/>
</dbReference>
<dbReference type="InterPro" id="IPR008969">
    <property type="entry name" value="CarboxyPept-like_regulatory"/>
</dbReference>
<evidence type="ECO:0000313" key="3">
    <source>
        <dbReference type="Proteomes" id="UP000441754"/>
    </source>
</evidence>
<feature type="chain" id="PRO_5029696274" description="Carboxypeptidase regulatory-like domain-containing protein" evidence="1">
    <location>
        <begin position="22"/>
        <end position="248"/>
    </location>
</feature>
<evidence type="ECO:0000313" key="2">
    <source>
        <dbReference type="EMBL" id="MRS60236.1"/>
    </source>
</evidence>
<organism evidence="2 3">
    <name type="scientific">Larkinella terrae</name>
    <dbReference type="NCBI Taxonomy" id="2025311"/>
    <lineage>
        <taxon>Bacteria</taxon>
        <taxon>Pseudomonadati</taxon>
        <taxon>Bacteroidota</taxon>
        <taxon>Cytophagia</taxon>
        <taxon>Cytophagales</taxon>
        <taxon>Spirosomataceae</taxon>
        <taxon>Larkinella</taxon>
    </lineage>
</organism>
<dbReference type="Gene3D" id="2.60.40.1120">
    <property type="entry name" value="Carboxypeptidase-like, regulatory domain"/>
    <property type="match status" value="1"/>
</dbReference>
<feature type="signal peptide" evidence="1">
    <location>
        <begin position="1"/>
        <end position="21"/>
    </location>
</feature>
<evidence type="ECO:0000256" key="1">
    <source>
        <dbReference type="SAM" id="SignalP"/>
    </source>
</evidence>
<evidence type="ECO:0008006" key="4">
    <source>
        <dbReference type="Google" id="ProtNLM"/>
    </source>
</evidence>
<sequence length="248" mass="27189">MMNTKMHFLLLVGLLNLVACTKNPDVLAPNPGKVQAGFIKGHVVDTKGRPLAGATINANSAIWYNKSVVGTTDANGNYKISLPNEPGIGAFYVRGSVKMTFEGKVYKLPLFTEDDGTFTPDEGAVKNLQLKLWGDKTGNFGDDGLYGGTVRVTNRTSLNTGDIEFKLEPIALIDGTKGETLTFHTDYYSAQGVPIGKYRVSARQISTNQPLYVRILYSNQEFAGSVTTVFKSSYYIEDIYEMEIEVTD</sequence>
<gene>
    <name evidence="2" type="ORF">GJJ30_02950</name>
</gene>
<accession>A0A7K0EFK0</accession>
<keyword evidence="3" id="KW-1185">Reference proteome</keyword>
<dbReference type="EMBL" id="WJXZ01000001">
    <property type="protein sequence ID" value="MRS60236.1"/>
    <property type="molecule type" value="Genomic_DNA"/>
</dbReference>
<keyword evidence="1" id="KW-0732">Signal</keyword>
<dbReference type="SUPFAM" id="SSF49464">
    <property type="entry name" value="Carboxypeptidase regulatory domain-like"/>
    <property type="match status" value="1"/>
</dbReference>